<evidence type="ECO:0000313" key="5">
    <source>
        <dbReference type="Proteomes" id="UP000278907"/>
    </source>
</evidence>
<proteinExistence type="predicted"/>
<evidence type="ECO:0000259" key="3">
    <source>
        <dbReference type="Pfam" id="PF02517"/>
    </source>
</evidence>
<dbReference type="InterPro" id="IPR052710">
    <property type="entry name" value="CAAX_protease"/>
</dbReference>
<keyword evidence="5" id="KW-1185">Reference proteome</keyword>
<feature type="transmembrane region" description="Helical" evidence="2">
    <location>
        <begin position="89"/>
        <end position="110"/>
    </location>
</feature>
<dbReference type="EMBL" id="RAWI01000038">
    <property type="protein sequence ID" value="RKI13472.1"/>
    <property type="molecule type" value="Genomic_DNA"/>
</dbReference>
<reference evidence="4 5" key="1">
    <citation type="submission" date="2018-09" db="EMBL/GenBank/DDBJ databases">
        <authorList>
            <person name="Livingstone P.G."/>
            <person name="Whitworth D.E."/>
        </authorList>
    </citation>
    <scope>NUCLEOTIDE SEQUENCE [LARGE SCALE GENOMIC DNA]</scope>
    <source>
        <strain evidence="4 5">CA031B</strain>
    </source>
</reference>
<feature type="transmembrane region" description="Helical" evidence="2">
    <location>
        <begin position="178"/>
        <end position="197"/>
    </location>
</feature>
<keyword evidence="2" id="KW-1133">Transmembrane helix</keyword>
<keyword evidence="2" id="KW-0812">Transmembrane</keyword>
<feature type="transmembrane region" description="Helical" evidence="2">
    <location>
        <begin position="131"/>
        <end position="158"/>
    </location>
</feature>
<feature type="transmembrane region" description="Helical" evidence="2">
    <location>
        <begin position="283"/>
        <end position="302"/>
    </location>
</feature>
<keyword evidence="4" id="KW-0645">Protease</keyword>
<protein>
    <submittedName>
        <fullName evidence="4">CPBP family intramembrane metalloprotease</fullName>
    </submittedName>
</protein>
<dbReference type="InterPro" id="IPR003675">
    <property type="entry name" value="Rce1/LyrA-like_dom"/>
</dbReference>
<feature type="transmembrane region" description="Helical" evidence="2">
    <location>
        <begin position="209"/>
        <end position="227"/>
    </location>
</feature>
<feature type="transmembrane region" description="Helical" evidence="2">
    <location>
        <begin position="37"/>
        <end position="62"/>
    </location>
</feature>
<keyword evidence="2" id="KW-0472">Membrane</keyword>
<keyword evidence="4" id="KW-0482">Metalloprotease</keyword>
<gene>
    <name evidence="4" type="ORF">D7Y13_07605</name>
</gene>
<accession>A0ABX9QPQ4</accession>
<feature type="region of interest" description="Disordered" evidence="1">
    <location>
        <begin position="1"/>
        <end position="25"/>
    </location>
</feature>
<feature type="domain" description="CAAX prenyl protease 2/Lysostaphin resistance protein A-like" evidence="3">
    <location>
        <begin position="178"/>
        <end position="264"/>
    </location>
</feature>
<dbReference type="Proteomes" id="UP000278907">
    <property type="component" value="Unassembled WGS sequence"/>
</dbReference>
<keyword evidence="4" id="KW-0378">Hydrolase</keyword>
<organism evidence="4 5">
    <name type="scientific">Corallococcus praedator</name>
    <dbReference type="NCBI Taxonomy" id="2316724"/>
    <lineage>
        <taxon>Bacteria</taxon>
        <taxon>Pseudomonadati</taxon>
        <taxon>Myxococcota</taxon>
        <taxon>Myxococcia</taxon>
        <taxon>Myxococcales</taxon>
        <taxon>Cystobacterineae</taxon>
        <taxon>Myxococcaceae</taxon>
        <taxon>Corallococcus</taxon>
    </lineage>
</organism>
<evidence type="ECO:0000256" key="1">
    <source>
        <dbReference type="SAM" id="MobiDB-lite"/>
    </source>
</evidence>
<dbReference type="Pfam" id="PF02517">
    <property type="entry name" value="Rce1-like"/>
    <property type="match status" value="1"/>
</dbReference>
<comment type="caution">
    <text evidence="4">The sequence shown here is derived from an EMBL/GenBank/DDBJ whole genome shotgun (WGS) entry which is preliminary data.</text>
</comment>
<sequence>MAWALTSRDMDSQSEPSAVQDTLPAPVTAKPPRVWTVFLAFVLMLVALLVGGALFAGIAMAMEMARTGVKSPDAAALAAMMEQLKLLPWLHVAGVMLSSLTGLGVALLGGRLSPRPLRERLRLEPGASLPVWAWGAAVVGCFALGQAMESLTVLTGVWDWTSSLKGLQVTSQASLGTFALLMFFGTLVAGTGEELFFRGYVQTRLVERWGPKAGIVGAATLFGVMHVDPIHSPVALGLGVYLGWLAERTGSVRLSVVVHILNNATSFLLTRFASSATELSTSMHVALLVVCTLLTVGAVAVLRPGGGRAGTRLEHSHPSV</sequence>
<evidence type="ECO:0000256" key="2">
    <source>
        <dbReference type="SAM" id="Phobius"/>
    </source>
</evidence>
<dbReference type="PANTHER" id="PTHR36435">
    <property type="entry name" value="SLR1288 PROTEIN"/>
    <property type="match status" value="1"/>
</dbReference>
<dbReference type="PANTHER" id="PTHR36435:SF1">
    <property type="entry name" value="CAAX AMINO TERMINAL PROTEASE FAMILY PROTEIN"/>
    <property type="match status" value="1"/>
</dbReference>
<dbReference type="GO" id="GO:0008237">
    <property type="term" value="F:metallopeptidase activity"/>
    <property type="evidence" value="ECO:0007669"/>
    <property type="project" value="UniProtKB-KW"/>
</dbReference>
<name>A0ABX9QPQ4_9BACT</name>
<evidence type="ECO:0000313" key="4">
    <source>
        <dbReference type="EMBL" id="RKI13472.1"/>
    </source>
</evidence>